<proteinExistence type="predicted"/>
<protein>
    <submittedName>
        <fullName evidence="1">Uncharacterized protein</fullName>
    </submittedName>
</protein>
<comment type="caution">
    <text evidence="1">The sequence shown here is derived from an EMBL/GenBank/DDBJ whole genome shotgun (WGS) entry which is preliminary data.</text>
</comment>
<evidence type="ECO:0000313" key="1">
    <source>
        <dbReference type="EMBL" id="MDF9300806.1"/>
    </source>
</evidence>
<keyword evidence="2" id="KW-1185">Reference proteome</keyword>
<accession>A0ABT6D5T3</accession>
<organism evidence="1 2">
    <name type="scientific">Weissella fermenti</name>
    <dbReference type="NCBI Taxonomy" id="2987699"/>
    <lineage>
        <taxon>Bacteria</taxon>
        <taxon>Bacillati</taxon>
        <taxon>Bacillota</taxon>
        <taxon>Bacilli</taxon>
        <taxon>Lactobacillales</taxon>
        <taxon>Lactobacillaceae</taxon>
        <taxon>Weissella</taxon>
    </lineage>
</organism>
<dbReference type="Proteomes" id="UP001146336">
    <property type="component" value="Unassembled WGS sequence"/>
</dbReference>
<name>A0ABT6D5T3_9LACO</name>
<reference evidence="1" key="1">
    <citation type="submission" date="2023-03" db="EMBL/GenBank/DDBJ databases">
        <title>Comparative genomics of Weissella fermenti BK2, and weissella type species.</title>
        <authorList>
            <person name="Lee J.K."/>
            <person name="Baek J.H."/>
            <person name="Kim J.M."/>
            <person name="Choi D.G."/>
            <person name="Jeon C.O."/>
        </authorList>
    </citation>
    <scope>NUCLEOTIDE SEQUENCE</scope>
    <source>
        <strain evidence="1">BK2</strain>
    </source>
</reference>
<sequence length="41" mass="4948">MDQSTLEQLIESKVQENEWIDYKEEWQANKAALMSRLRTSF</sequence>
<evidence type="ECO:0000313" key="2">
    <source>
        <dbReference type="Proteomes" id="UP001146336"/>
    </source>
</evidence>
<dbReference type="RefSeq" id="WP_264330337.1">
    <property type="nucleotide sequence ID" value="NZ_JAOZFC020000003.1"/>
</dbReference>
<gene>
    <name evidence="1" type="ORF">OIT47_011090</name>
</gene>
<dbReference type="EMBL" id="JAOZFC020000003">
    <property type="protein sequence ID" value="MDF9300806.1"/>
    <property type="molecule type" value="Genomic_DNA"/>
</dbReference>